<dbReference type="EMBL" id="JAACJM010000086">
    <property type="protein sequence ID" value="KAF5348363.1"/>
    <property type="molecule type" value="Genomic_DNA"/>
</dbReference>
<reference evidence="2 3" key="1">
    <citation type="journal article" date="2020" name="ISME J.">
        <title>Uncovering the hidden diversity of litter-decomposition mechanisms in mushroom-forming fungi.</title>
        <authorList>
            <person name="Floudas D."/>
            <person name="Bentzer J."/>
            <person name="Ahren D."/>
            <person name="Johansson T."/>
            <person name="Persson P."/>
            <person name="Tunlid A."/>
        </authorList>
    </citation>
    <scope>NUCLEOTIDE SEQUENCE [LARGE SCALE GENOMIC DNA]</scope>
    <source>
        <strain evidence="2 3">CBS 291.85</strain>
    </source>
</reference>
<name>A0A8H5CVJ6_9AGAR</name>
<organism evidence="2 3">
    <name type="scientific">Tetrapyrgos nigripes</name>
    <dbReference type="NCBI Taxonomy" id="182062"/>
    <lineage>
        <taxon>Eukaryota</taxon>
        <taxon>Fungi</taxon>
        <taxon>Dikarya</taxon>
        <taxon>Basidiomycota</taxon>
        <taxon>Agaricomycotina</taxon>
        <taxon>Agaricomycetes</taxon>
        <taxon>Agaricomycetidae</taxon>
        <taxon>Agaricales</taxon>
        <taxon>Marasmiineae</taxon>
        <taxon>Marasmiaceae</taxon>
        <taxon>Tetrapyrgos</taxon>
    </lineage>
</organism>
<dbReference type="OrthoDB" id="3009231at2759"/>
<comment type="caution">
    <text evidence="2">The sequence shown here is derived from an EMBL/GenBank/DDBJ whole genome shotgun (WGS) entry which is preliminary data.</text>
</comment>
<dbReference type="Proteomes" id="UP000559256">
    <property type="component" value="Unassembled WGS sequence"/>
</dbReference>
<feature type="compositionally biased region" description="Acidic residues" evidence="1">
    <location>
        <begin position="1776"/>
        <end position="1787"/>
    </location>
</feature>
<accession>A0A8H5CVJ6</accession>
<keyword evidence="3" id="KW-1185">Reference proteome</keyword>
<proteinExistence type="predicted"/>
<sequence>MPTSPLPRLPTTMSSDPLPANEAELLTALGGLPYLKRHKYAVRLARQHAANPALISLIRELLQTSPLSSTVPFHNQTSSSDSDDMIVDEPKTHVTIELQFPQSNASKRFVQRELGLTIAAVIGKDALPIFAEALIHPSDAGRRKAIGPFVTHASDDEVVEVYNRCVPAVQAQIAEKLDRREEVRKRLGLPGLVRESAEPAIVTLERELKECEEEQRAGIWAKSIVLSVWPHRHLSDPKLVPRDSMHNLAEHLFNLAERYPIPVTRKDIPTTYTLPQPLIDRLGSLYVCDLERAVQLVRRYCHAVDPEQKGRDVLSIPSTFNAGKKGQPFWSRVSLEKQMAIAEPFLTNLVETNDGALLKNGQLHQSGVLSYFRWPVIRSVVSKALPFLVSDKITEQERKKVWQFVCTGAEEFESRLWTVASVDKEIKRQHQTEMEDPLLQLILRFAELLLDCFRRTEKNDEEMVKKLRLFLYGSRYFELFITYPTIARALYERIAGVFSMTQVSKDVLSAVARDFFNALKRKVPLVFDIPDNGYVQPYSNIPQTNNDDVFEVLLNLKPPPEMLQESTYTSNLDLSPAQKERVWNIINDPELIMEHLFSERGEASVQAIINIGILSPSPAARQPIISALLLEETTYGIRPWLYTECDISDPENRSALQKLTYTRVFGERLQYYRALIDATNKSQSVQEWIKTLKWFIPRTKNEIVADAENLIGLFPSVEKMVYMFRQANDDEAKELVELYLGWEKQNNENVSVNSALRKHLMEISQTCLHLFSGDVFNPFFQFGLDLPWVRILNDKGLASARKAYYLAFPPYNPECDRDHEEDETARRKFMKSVDLKLGRPGYWRIQDEEKFVEKVYEQYEKIFGDQSFPESSSHLSFVQNMIKILGLRWEKVPRLVQVLHQQMDVVRRMMGSGDKPANWDGPNVDPQLKDALAFVRLLKDQYRFRTGGKKRGTEQPSWWKEFRDLRLLSSEAMLEVEDRRKECYRKGKVDRNVLGPLVEQLVGIHHTAVYIPFVRNHLMQVRQDLIEDSHILEAREGSFNDDVAEDEEPIPPTWDLTASRRLFLHQCEVFAKRLREVIHSEDTPLKQRVAAAEQFTKLPTTTIHELATLLTEELNPRIWEAILMFLPHLDEPPAGIQFLLAPVFLDGDFARTAIFGVKRSLQYVKAAAAAEILADTFPQEKSKRQLKVTVAKEVARALCEYAELPGVQDVVGHLWNRKLHPDVRVTLLQSILPLLDSPREQFAWSLILDAVSNPKLQLDDTLYALLAVAPSKPEPHNDDIVNDALDLPTVLEAMSTVTIPDRCCDKYLEEVLWPLARLKQYEDIESMSKHDVEQLKERISYIRSGAYRDIFDRFLTTQNATKFAQRAVEDITHAKVPGESTADPDHISDVCPFCAASKWIVNPLDCPRVFIFLANSIGHCCARDPLAWSSLVGVVDSLAAFVAQMKDHPTSSGILAHSWLESLNLDVNFRFENPPHIRKRVTHDRLMLLQPLKKRGILDRFPHIPLGRRINLFRDGAKRANADNVEAEGGTLIEEIVTLAQSFVLDLSQTTERVRAVLEVCPPNAMSSLRTKILDGALGVAESSWSLQIKMKALGNCFEHSEQHARSLSSFLAHVATNEPSFYRAQWNSFATLIHRHLSHKDYKAGIISSIYSILINPVLERDAPRTCDRLVLDYLYERVSSQFCSNSMDWVLQRIHDLLLAAKNDDPSSVRQAVLFSKELMTYVSVPEKKHLSLAHCMIAESVYFGTVSNLNLKEWTRDDALEPIISYPYFSSIDDSDDSDDNGGDIEDRSGKSTVPALEAMYEARKADLGKRLLKSQTTKTNASSATLAVLIQLYDFYPKLAIAHPSLFFSCFCLSCSSPDMLDSSQKLADLLKSVLQASRESESGSNWGWVPPPSLALSFARKMLTDAPEEISDISLDENWIIGPIRAKLLAVDLLTWWRQYYEDTVGRDPFMPSVLSVERGDRLMQEYEDLKLLAWKDEKLAVRNAAMKPAQRGRTYPLRGRGIRGRRGRGRGF</sequence>
<gene>
    <name evidence="2" type="ORF">D9758_010905</name>
</gene>
<evidence type="ECO:0000256" key="1">
    <source>
        <dbReference type="SAM" id="MobiDB-lite"/>
    </source>
</evidence>
<evidence type="ECO:0000313" key="3">
    <source>
        <dbReference type="Proteomes" id="UP000559256"/>
    </source>
</evidence>
<evidence type="ECO:0000313" key="2">
    <source>
        <dbReference type="EMBL" id="KAF5348363.1"/>
    </source>
</evidence>
<protein>
    <submittedName>
        <fullName evidence="2">Uncharacterized protein</fullName>
    </submittedName>
</protein>
<feature type="region of interest" description="Disordered" evidence="1">
    <location>
        <begin position="1774"/>
        <end position="1793"/>
    </location>
</feature>